<evidence type="ECO:0000256" key="2">
    <source>
        <dbReference type="ARBA" id="ARBA00022448"/>
    </source>
</evidence>
<evidence type="ECO:0000313" key="8">
    <source>
        <dbReference type="Proteomes" id="UP000655410"/>
    </source>
</evidence>
<dbReference type="Proteomes" id="UP000655410">
    <property type="component" value="Unassembled WGS sequence"/>
</dbReference>
<organism evidence="7 8">
    <name type="scientific">Nocardioides phosphati</name>
    <dbReference type="NCBI Taxonomy" id="1867775"/>
    <lineage>
        <taxon>Bacteria</taxon>
        <taxon>Bacillati</taxon>
        <taxon>Actinomycetota</taxon>
        <taxon>Actinomycetes</taxon>
        <taxon>Propionibacteriales</taxon>
        <taxon>Nocardioidaceae</taxon>
        <taxon>Nocardioides</taxon>
    </lineage>
</organism>
<protein>
    <recommendedName>
        <fullName evidence="6">EfeO-type cupredoxin-like domain-containing protein</fullName>
    </recommendedName>
</protein>
<keyword evidence="3" id="KW-0574">Periplasm</keyword>
<name>A0ABQ2N5U4_9ACTN</name>
<dbReference type="RefSeq" id="WP_188781955.1">
    <property type="nucleotide sequence ID" value="NZ_BMNI01000001.1"/>
</dbReference>
<dbReference type="InterPro" id="IPR052721">
    <property type="entry name" value="ET_Amicyanin"/>
</dbReference>
<dbReference type="SUPFAM" id="SSF49503">
    <property type="entry name" value="Cupredoxins"/>
    <property type="match status" value="1"/>
</dbReference>
<dbReference type="PANTHER" id="PTHR36507:SF1">
    <property type="entry name" value="BLL1555 PROTEIN"/>
    <property type="match status" value="1"/>
</dbReference>
<dbReference type="PANTHER" id="PTHR36507">
    <property type="entry name" value="BLL1555 PROTEIN"/>
    <property type="match status" value="1"/>
</dbReference>
<evidence type="ECO:0000256" key="3">
    <source>
        <dbReference type="ARBA" id="ARBA00022764"/>
    </source>
</evidence>
<dbReference type="PRINTS" id="PR00155">
    <property type="entry name" value="AMICYANIN"/>
</dbReference>
<dbReference type="InterPro" id="IPR028096">
    <property type="entry name" value="EfeO_Cupredoxin"/>
</dbReference>
<keyword evidence="4" id="KW-0249">Electron transport</keyword>
<evidence type="ECO:0000313" key="7">
    <source>
        <dbReference type="EMBL" id="GGO84331.1"/>
    </source>
</evidence>
<feature type="region of interest" description="Disordered" evidence="5">
    <location>
        <begin position="139"/>
        <end position="193"/>
    </location>
</feature>
<dbReference type="InterPro" id="IPR035668">
    <property type="entry name" value="Amicyanin"/>
</dbReference>
<gene>
    <name evidence="7" type="ORF">GCM10011584_01620</name>
</gene>
<evidence type="ECO:0000256" key="5">
    <source>
        <dbReference type="SAM" id="MobiDB-lite"/>
    </source>
</evidence>
<feature type="compositionally biased region" description="Pro residues" evidence="5">
    <location>
        <begin position="143"/>
        <end position="188"/>
    </location>
</feature>
<comment type="subcellular location">
    <subcellularLocation>
        <location evidence="1">Periplasm</location>
    </subcellularLocation>
</comment>
<keyword evidence="2" id="KW-0813">Transport</keyword>
<dbReference type="InterPro" id="IPR002386">
    <property type="entry name" value="Amicyanin/Pseudoazurin"/>
</dbReference>
<dbReference type="EMBL" id="BMNI01000001">
    <property type="protein sequence ID" value="GGO84331.1"/>
    <property type="molecule type" value="Genomic_DNA"/>
</dbReference>
<accession>A0ABQ2N5U4</accession>
<evidence type="ECO:0000259" key="6">
    <source>
        <dbReference type="Pfam" id="PF13473"/>
    </source>
</evidence>
<dbReference type="InterPro" id="IPR008972">
    <property type="entry name" value="Cupredoxin"/>
</dbReference>
<dbReference type="Gene3D" id="2.60.40.420">
    <property type="entry name" value="Cupredoxins - blue copper proteins"/>
    <property type="match status" value="1"/>
</dbReference>
<evidence type="ECO:0000256" key="4">
    <source>
        <dbReference type="ARBA" id="ARBA00022982"/>
    </source>
</evidence>
<feature type="domain" description="EfeO-type cupredoxin-like" evidence="6">
    <location>
        <begin position="39"/>
        <end position="137"/>
    </location>
</feature>
<reference evidence="8" key="1">
    <citation type="journal article" date="2019" name="Int. J. Syst. Evol. Microbiol.">
        <title>The Global Catalogue of Microorganisms (GCM) 10K type strain sequencing project: providing services to taxonomists for standard genome sequencing and annotation.</title>
        <authorList>
            <consortium name="The Broad Institute Genomics Platform"/>
            <consortium name="The Broad Institute Genome Sequencing Center for Infectious Disease"/>
            <person name="Wu L."/>
            <person name="Ma J."/>
        </authorList>
    </citation>
    <scope>NUCLEOTIDE SEQUENCE [LARGE SCALE GENOMIC DNA]</scope>
    <source>
        <strain evidence="8">CGMCC 4.7371</strain>
    </source>
</reference>
<dbReference type="Pfam" id="PF13473">
    <property type="entry name" value="Cupredoxin_1"/>
    <property type="match status" value="1"/>
</dbReference>
<comment type="caution">
    <text evidence="7">The sequence shown here is derived from an EMBL/GenBank/DDBJ whole genome shotgun (WGS) entry which is preliminary data.</text>
</comment>
<evidence type="ECO:0000256" key="1">
    <source>
        <dbReference type="ARBA" id="ARBA00004418"/>
    </source>
</evidence>
<keyword evidence="8" id="KW-1185">Reference proteome</keyword>
<proteinExistence type="predicted"/>
<sequence>MNPGTLISGSTLAGGRRGVWLLLLAALVAAALSFAGLQARGVASTDVLRQSAATTTHTVMIKGYAFSPASLTIKAGDTVTWTNMDTAPHTVTVTSGPEKVNSGNLSKGESFTYTFTKPGTYSYYCAVHPDMKATLVVTGTAPTPAPTPAPTTHPTPTPTPTGHPTPTPTAHPTPTPTSTPTTPMPMPTPSSECTGAKVAADAFLQHFYAAHLQVSPLDQVMQALDIDPYTKTHTVLIGNMIAPLVGGGEDALDVFLQHVYAGHLGESPTEQVADIAKLDQYVKTHTVLIGNMLAPLSGSGC</sequence>
<dbReference type="CDD" id="cd13921">
    <property type="entry name" value="Amicyanin"/>
    <property type="match status" value="1"/>
</dbReference>